<name>A0ABV4UPI7_9MICC</name>
<dbReference type="InterPro" id="IPR009019">
    <property type="entry name" value="KH_sf_prok-type"/>
</dbReference>
<dbReference type="InterPro" id="IPR036419">
    <property type="entry name" value="Ribosomal_S3_C_sf"/>
</dbReference>
<comment type="subunit">
    <text evidence="8">Part of the 30S ribosomal subunit. Forms a tight complex with proteins S10 and S14.</text>
</comment>
<dbReference type="CDD" id="cd02412">
    <property type="entry name" value="KH-II_30S_S3"/>
    <property type="match status" value="1"/>
</dbReference>
<dbReference type="PROSITE" id="PS00548">
    <property type="entry name" value="RIBOSOMAL_S3"/>
    <property type="match status" value="1"/>
</dbReference>
<dbReference type="RefSeq" id="WP_373971206.1">
    <property type="nucleotide sequence ID" value="NZ_JBHDLJ010000003.1"/>
</dbReference>
<feature type="compositionally biased region" description="Low complexity" evidence="10">
    <location>
        <begin position="251"/>
        <end position="275"/>
    </location>
</feature>
<comment type="function">
    <text evidence="6 8">Binds the lower part of the 30S subunit head. Binds mRNA in the 70S ribosome, positioning it for translation.</text>
</comment>
<dbReference type="HAMAP" id="MF_01309_B">
    <property type="entry name" value="Ribosomal_uS3_B"/>
    <property type="match status" value="1"/>
</dbReference>
<dbReference type="SMART" id="SM00322">
    <property type="entry name" value="KH"/>
    <property type="match status" value="1"/>
</dbReference>
<dbReference type="Proteomes" id="UP001575652">
    <property type="component" value="Unassembled WGS sequence"/>
</dbReference>
<dbReference type="SUPFAM" id="SSF54814">
    <property type="entry name" value="Prokaryotic type KH domain (KH-domain type II)"/>
    <property type="match status" value="1"/>
</dbReference>
<evidence type="ECO:0000256" key="7">
    <source>
        <dbReference type="ARBA" id="ARBA00035257"/>
    </source>
</evidence>
<dbReference type="Gene3D" id="3.30.1140.32">
    <property type="entry name" value="Ribosomal protein S3, C-terminal domain"/>
    <property type="match status" value="1"/>
</dbReference>
<evidence type="ECO:0000313" key="13">
    <source>
        <dbReference type="Proteomes" id="UP001575652"/>
    </source>
</evidence>
<feature type="domain" description="KH type-2" evidence="11">
    <location>
        <begin position="43"/>
        <end position="111"/>
    </location>
</feature>
<organism evidence="12 13">
    <name type="scientific">Arthrobacter halodurans</name>
    <dbReference type="NCBI Taxonomy" id="516699"/>
    <lineage>
        <taxon>Bacteria</taxon>
        <taxon>Bacillati</taxon>
        <taxon>Actinomycetota</taxon>
        <taxon>Actinomycetes</taxon>
        <taxon>Micrococcales</taxon>
        <taxon>Micrococcaceae</taxon>
        <taxon>Arthrobacter</taxon>
    </lineage>
</organism>
<dbReference type="PANTHER" id="PTHR11760:SF19">
    <property type="entry name" value="SMALL RIBOSOMAL SUBUNIT PROTEIN US3C"/>
    <property type="match status" value="1"/>
</dbReference>
<evidence type="ECO:0000256" key="6">
    <source>
        <dbReference type="ARBA" id="ARBA00024998"/>
    </source>
</evidence>
<evidence type="ECO:0000256" key="3">
    <source>
        <dbReference type="ARBA" id="ARBA00022884"/>
    </source>
</evidence>
<dbReference type="PANTHER" id="PTHR11760">
    <property type="entry name" value="30S/40S RIBOSOMAL PROTEIN S3"/>
    <property type="match status" value="1"/>
</dbReference>
<gene>
    <name evidence="8 12" type="primary">rpsC</name>
    <name evidence="12" type="ORF">ACETWP_05490</name>
</gene>
<dbReference type="Pfam" id="PF07650">
    <property type="entry name" value="KH_2"/>
    <property type="match status" value="1"/>
</dbReference>
<dbReference type="InterPro" id="IPR018280">
    <property type="entry name" value="Ribosomal_uS3_CS"/>
</dbReference>
<evidence type="ECO:0000259" key="11">
    <source>
        <dbReference type="PROSITE" id="PS50823"/>
    </source>
</evidence>
<evidence type="ECO:0000256" key="2">
    <source>
        <dbReference type="ARBA" id="ARBA00022730"/>
    </source>
</evidence>
<evidence type="ECO:0000256" key="10">
    <source>
        <dbReference type="SAM" id="MobiDB-lite"/>
    </source>
</evidence>
<evidence type="ECO:0000256" key="5">
    <source>
        <dbReference type="ARBA" id="ARBA00023274"/>
    </source>
</evidence>
<keyword evidence="3 8" id="KW-0694">RNA-binding</keyword>
<protein>
    <recommendedName>
        <fullName evidence="7 8">Small ribosomal subunit protein uS3</fullName>
    </recommendedName>
</protein>
<keyword evidence="13" id="KW-1185">Reference proteome</keyword>
<comment type="similarity">
    <text evidence="1 8 9">Belongs to the universal ribosomal protein uS3 family.</text>
</comment>
<evidence type="ECO:0000256" key="1">
    <source>
        <dbReference type="ARBA" id="ARBA00010761"/>
    </source>
</evidence>
<dbReference type="InterPro" id="IPR004044">
    <property type="entry name" value="KH_dom_type_2"/>
</dbReference>
<evidence type="ECO:0000256" key="4">
    <source>
        <dbReference type="ARBA" id="ARBA00022980"/>
    </source>
</evidence>
<keyword evidence="5 8" id="KW-0687">Ribonucleoprotein</keyword>
<dbReference type="InterPro" id="IPR015946">
    <property type="entry name" value="KH_dom-like_a/b"/>
</dbReference>
<dbReference type="InterPro" id="IPR001351">
    <property type="entry name" value="Ribosomal_uS3_C"/>
</dbReference>
<proteinExistence type="inferred from homology"/>
<sequence length="275" mass="29875">MGQKVNPNGFRLGITTDHVSHWFADSSKPGQRYKDYVREDVKIRELMTIGMERAGIAKVEIERTRDRVRVDIHTARPGIVIGRRGAEADRIRGELEKLTGKQVQLNILEVKNPEIEAQLVAQGIAEQLASRVAFRRAMKKAMQSAMRAGAKGIRVQCAGRLGGAEMSRKEFYREGRVPLHTLRANIDYGKFEAKTTFGRIGVKVWIYKGDVTAKELAAQAAAAPARGRGDRPGGRPAAAAGGERRRRTDRNTGAPATEAAPAAEAPAAAAEGGQA</sequence>
<comment type="caution">
    <text evidence="12">The sequence shown here is derived from an EMBL/GenBank/DDBJ whole genome shotgun (WGS) entry which is preliminary data.</text>
</comment>
<dbReference type="GO" id="GO:0005840">
    <property type="term" value="C:ribosome"/>
    <property type="evidence" value="ECO:0007669"/>
    <property type="project" value="UniProtKB-KW"/>
</dbReference>
<keyword evidence="2 8" id="KW-0699">rRNA-binding</keyword>
<dbReference type="NCBIfam" id="TIGR01009">
    <property type="entry name" value="rpsC_bact"/>
    <property type="match status" value="1"/>
</dbReference>
<reference evidence="12 13" key="1">
    <citation type="submission" date="2024-09" db="EMBL/GenBank/DDBJ databases">
        <authorList>
            <person name="Salinas-Garcia M.A."/>
            <person name="Prieme A."/>
        </authorList>
    </citation>
    <scope>NUCLEOTIDE SEQUENCE [LARGE SCALE GENOMIC DNA]</scope>
    <source>
        <strain evidence="12 13">DSM 21081</strain>
    </source>
</reference>
<dbReference type="PROSITE" id="PS50823">
    <property type="entry name" value="KH_TYPE_2"/>
    <property type="match status" value="1"/>
</dbReference>
<feature type="region of interest" description="Disordered" evidence="10">
    <location>
        <begin position="221"/>
        <end position="275"/>
    </location>
</feature>
<accession>A0ABV4UPI7</accession>
<dbReference type="InterPro" id="IPR004087">
    <property type="entry name" value="KH_dom"/>
</dbReference>
<evidence type="ECO:0000256" key="9">
    <source>
        <dbReference type="RuleBase" id="RU003624"/>
    </source>
</evidence>
<dbReference type="Gene3D" id="3.30.300.20">
    <property type="match status" value="1"/>
</dbReference>
<dbReference type="Pfam" id="PF00189">
    <property type="entry name" value="Ribosomal_S3_C"/>
    <property type="match status" value="1"/>
</dbReference>
<evidence type="ECO:0000313" key="12">
    <source>
        <dbReference type="EMBL" id="MFB0834038.1"/>
    </source>
</evidence>
<dbReference type="SUPFAM" id="SSF54821">
    <property type="entry name" value="Ribosomal protein S3 C-terminal domain"/>
    <property type="match status" value="1"/>
</dbReference>
<dbReference type="EMBL" id="JBHDLJ010000003">
    <property type="protein sequence ID" value="MFB0834038.1"/>
    <property type="molecule type" value="Genomic_DNA"/>
</dbReference>
<dbReference type="InterPro" id="IPR057258">
    <property type="entry name" value="Ribosomal_uS3"/>
</dbReference>
<dbReference type="InterPro" id="IPR005704">
    <property type="entry name" value="Ribosomal_uS3_bac-typ"/>
</dbReference>
<keyword evidence="4 8" id="KW-0689">Ribosomal protein</keyword>
<evidence type="ECO:0000256" key="8">
    <source>
        <dbReference type="HAMAP-Rule" id="MF_01309"/>
    </source>
</evidence>